<dbReference type="EMBL" id="CP011102">
    <property type="protein sequence ID" value="AQY50464.1"/>
    <property type="molecule type" value="Genomic_DNA"/>
</dbReference>
<dbReference type="InterPro" id="IPR012433">
    <property type="entry name" value="Imm11"/>
</dbReference>
<gene>
    <name evidence="2" type="ORF">UE46_05100</name>
</gene>
<protein>
    <recommendedName>
        <fullName evidence="1">Immunity MXAN-0049 protein domain-containing protein</fullName>
    </recommendedName>
</protein>
<name>A0A1S7FSQ3_9LIST</name>
<feature type="domain" description="Immunity MXAN-0049 protein" evidence="1">
    <location>
        <begin position="2"/>
        <end position="185"/>
    </location>
</feature>
<proteinExistence type="predicted"/>
<organism evidence="2 3">
    <name type="scientific">Listeria weihenstephanensis</name>
    <dbReference type="NCBI Taxonomy" id="1006155"/>
    <lineage>
        <taxon>Bacteria</taxon>
        <taxon>Bacillati</taxon>
        <taxon>Bacillota</taxon>
        <taxon>Bacilli</taxon>
        <taxon>Bacillales</taxon>
        <taxon>Listeriaceae</taxon>
        <taxon>Listeria</taxon>
    </lineage>
</organism>
<evidence type="ECO:0000313" key="3">
    <source>
        <dbReference type="Proteomes" id="UP000223060"/>
    </source>
</evidence>
<evidence type="ECO:0000313" key="2">
    <source>
        <dbReference type="EMBL" id="AQY50464.1"/>
    </source>
</evidence>
<dbReference type="Proteomes" id="UP000223060">
    <property type="component" value="Chromosome"/>
</dbReference>
<dbReference type="AlphaFoldDB" id="A0A1S7FSQ3"/>
<keyword evidence="3" id="KW-1185">Reference proteome</keyword>
<sequence length="188" mass="21962">MRYYKLLMDSSGDNDIVCHYENDYGIQQYDLKMGKKFDGWNEDFEFYYDVTEGEQATDYLANDMGWLVVSGKLKKVMEDLGVQAEFFAVNIREKTTSTRLNNYYVANIIETVDALCLTESEYFETVTKKAGTVYTIQKYAVYGDRLVEKNIFKLPNRQEIPVFVSAVFKEIVEKQRLTGMEFLEIRVI</sequence>
<dbReference type="KEGG" id="lwi:UE46_05100"/>
<dbReference type="RefSeq" id="WP_036058555.1">
    <property type="nucleotide sequence ID" value="NZ_CP011102.1"/>
</dbReference>
<reference evidence="3" key="1">
    <citation type="submission" date="2015-03" db="EMBL/GenBank/DDBJ databases">
        <authorList>
            <person name="Ferrari E."/>
            <person name="Walter M.C."/>
            <person name="Huptas C."/>
            <person name="Scherer S."/>
            <person name="Mueller-Herbst S."/>
        </authorList>
    </citation>
    <scope>NUCLEOTIDE SEQUENCE [LARGE SCALE GENOMIC DNA]</scope>
    <source>
        <strain evidence="3">LWP01</strain>
    </source>
</reference>
<accession>A0A1S7FSQ3</accession>
<evidence type="ECO:0000259" key="1">
    <source>
        <dbReference type="Pfam" id="PF07791"/>
    </source>
</evidence>
<dbReference type="Pfam" id="PF07791">
    <property type="entry name" value="Imm11"/>
    <property type="match status" value="1"/>
</dbReference>